<dbReference type="EMBL" id="PDWK01000025">
    <property type="protein sequence ID" value="KAF1689235.1"/>
    <property type="molecule type" value="Genomic_DNA"/>
</dbReference>
<proteinExistence type="predicted"/>
<dbReference type="AlphaFoldDB" id="A0A921TG89"/>
<gene>
    <name evidence="2" type="ORF">CR938_06730</name>
</gene>
<evidence type="ECO:0000313" key="2">
    <source>
        <dbReference type="EMBL" id="KAF1689235.1"/>
    </source>
</evidence>
<protein>
    <submittedName>
        <fullName evidence="2">Uncharacterized protein</fullName>
    </submittedName>
</protein>
<keyword evidence="1" id="KW-0472">Membrane</keyword>
<keyword evidence="1" id="KW-0812">Transmembrane</keyword>
<keyword evidence="1" id="KW-1133">Transmembrane helix</keyword>
<dbReference type="OrthoDB" id="5959126at2"/>
<feature type="transmembrane region" description="Helical" evidence="1">
    <location>
        <begin position="89"/>
        <end position="111"/>
    </location>
</feature>
<keyword evidence="3" id="KW-1185">Reference proteome</keyword>
<evidence type="ECO:0000313" key="3">
    <source>
        <dbReference type="Proteomes" id="UP000717981"/>
    </source>
</evidence>
<dbReference type="RefSeq" id="WP_162124290.1">
    <property type="nucleotide sequence ID" value="NZ_PDWK01000025.1"/>
</dbReference>
<comment type="caution">
    <text evidence="2">The sequence shown here is derived from an EMBL/GenBank/DDBJ whole genome shotgun (WGS) entry which is preliminary data.</text>
</comment>
<evidence type="ECO:0000256" key="1">
    <source>
        <dbReference type="SAM" id="Phobius"/>
    </source>
</evidence>
<name>A0A921TG89_9GAMM</name>
<dbReference type="Proteomes" id="UP000717981">
    <property type="component" value="Unassembled WGS sequence"/>
</dbReference>
<accession>A0A921TG89</accession>
<reference evidence="2" key="1">
    <citation type="submission" date="2017-10" db="EMBL/GenBank/DDBJ databases">
        <title>Whole genome sequencing of members of genus Pseudoxanthomonas.</title>
        <authorList>
            <person name="Kumar S."/>
            <person name="Bansal K."/>
            <person name="Kaur A."/>
            <person name="Patil P."/>
            <person name="Sharma S."/>
            <person name="Patil P.B."/>
        </authorList>
    </citation>
    <scope>NUCLEOTIDE SEQUENCE</scope>
    <source>
        <strain evidence="2">DSM 22914</strain>
    </source>
</reference>
<sequence>MLWALPWTLAGLLAGLVLVPLGARPRLARGECALLFARCPWGPGGALTLGNVILATGPDLEARCATYEHRAGRCRHPAVRLGDHERAHVYQYMVLGPLFVPLYLLCGGVSVRNPFERAADRYAMHGRGWWPWARA</sequence>
<organism evidence="2 3">
    <name type="scientific">Pseudoxanthomonas taiwanensis</name>
    <dbReference type="NCBI Taxonomy" id="176598"/>
    <lineage>
        <taxon>Bacteria</taxon>
        <taxon>Pseudomonadati</taxon>
        <taxon>Pseudomonadota</taxon>
        <taxon>Gammaproteobacteria</taxon>
        <taxon>Lysobacterales</taxon>
        <taxon>Lysobacteraceae</taxon>
        <taxon>Pseudoxanthomonas</taxon>
    </lineage>
</organism>